<evidence type="ECO:0000313" key="1">
    <source>
        <dbReference type="EMBL" id="KIP03195.1"/>
    </source>
</evidence>
<dbReference type="AlphaFoldDB" id="A0A0C3S4W0"/>
<accession>A0A0C3S4W0</accession>
<dbReference type="InterPro" id="IPR041078">
    <property type="entry name" value="Plavaka"/>
</dbReference>
<proteinExistence type="predicted"/>
<dbReference type="HOGENOM" id="CLU_006344_4_3_1"/>
<gene>
    <name evidence="1" type="ORF">PHLGIDRAFT_77983</name>
</gene>
<dbReference type="OrthoDB" id="3232438at2759"/>
<name>A0A0C3S4W0_PHLG1</name>
<dbReference type="EMBL" id="KN840628">
    <property type="protein sequence ID" value="KIP03195.1"/>
    <property type="molecule type" value="Genomic_DNA"/>
</dbReference>
<evidence type="ECO:0000313" key="2">
    <source>
        <dbReference type="Proteomes" id="UP000053257"/>
    </source>
</evidence>
<dbReference type="Pfam" id="PF18759">
    <property type="entry name" value="Plavaka"/>
    <property type="match status" value="1"/>
</dbReference>
<organism evidence="1 2">
    <name type="scientific">Phlebiopsis gigantea (strain 11061_1 CR5-6)</name>
    <name type="common">White-rot fungus</name>
    <name type="synonym">Peniophora gigantea</name>
    <dbReference type="NCBI Taxonomy" id="745531"/>
    <lineage>
        <taxon>Eukaryota</taxon>
        <taxon>Fungi</taxon>
        <taxon>Dikarya</taxon>
        <taxon>Basidiomycota</taxon>
        <taxon>Agaricomycotina</taxon>
        <taxon>Agaricomycetes</taxon>
        <taxon>Polyporales</taxon>
        <taxon>Phanerochaetaceae</taxon>
        <taxon>Phlebiopsis</taxon>
    </lineage>
</organism>
<sequence length="837" mass="95346">MESALRGKIYVKKYPSPAAGAPIASLSLPAQPDSIPSRAGYSPYEALLNANQAANTYKPFRHKLDWEIARWAKLRGPSSTAVTELLSIDGVQERLDLSYSNVPEMNILVDALPAARPRFKRQEVVVAGEVYDVFFRDVIECIRALYGEPEFARHLVFLPERHYSDPDELQRLYHDMHTGKWWWAVQSQVEARTPGATIIPVIISSDKTQLTLFRNKAAYPVYLTIGNLPKDVRSRPSQGGHVLLGYLPTTKLEHITNKALRRRTQANLFHECMRHILKPLEDAGLDGIEMTSGDGVTRRGHPIYAAYVGDYPEQVLVTCVKSGDCPICLRKKKELGNFGPPSPLRDFRAVLEVLDQAEEMSDADYNRACKGVGIRPVCEPFWQHLPYADIFTSIVPDILHQLLQGVVKHLFSWVKEAFSEDEINARCRRFPPNHNVRLFFKGVTSLSRLTGREHADICRILLGLVIDMRLPNDASSVQLVGAVRAILDFVYLAQYPIHSQSSLDALEDALCRFHENKEIFFLGSADNFSTEYTERLHIDLAKEAYRATNRKDEYTQMTLWLERKEKVLRHERYIRWVEAGRPHLESVNGLHEHATSHILMTREPSVKAVPFDVLEQDYGATHFRTCLARYAVMSTQTTMSRARVESLVSTFRFEFNKVRVYHKAKFWEEDFPRYRHASDEHDVLHAAPARQDSRGNEVPGRFDLAMVNDGHGSSVGVKGYRLGRVRAIFSIAPRHLGTLFPDTETVPPAYLAYVEWFTPFTHLPEALHGLYKVKKAVKNGIRQADIIPLENIRRSMHVYPSFGRVVPKEWTSANVLDLCDVFFVNSFTDRHVYGTVV</sequence>
<dbReference type="Proteomes" id="UP000053257">
    <property type="component" value="Unassembled WGS sequence"/>
</dbReference>
<protein>
    <submittedName>
        <fullName evidence="1">Uncharacterized protein</fullName>
    </submittedName>
</protein>
<reference evidence="1 2" key="1">
    <citation type="journal article" date="2014" name="PLoS Genet.">
        <title>Analysis of the Phlebiopsis gigantea genome, transcriptome and secretome provides insight into its pioneer colonization strategies of wood.</title>
        <authorList>
            <person name="Hori C."/>
            <person name="Ishida T."/>
            <person name="Igarashi K."/>
            <person name="Samejima M."/>
            <person name="Suzuki H."/>
            <person name="Master E."/>
            <person name="Ferreira P."/>
            <person name="Ruiz-Duenas F.J."/>
            <person name="Held B."/>
            <person name="Canessa P."/>
            <person name="Larrondo L.F."/>
            <person name="Schmoll M."/>
            <person name="Druzhinina I.S."/>
            <person name="Kubicek C.P."/>
            <person name="Gaskell J.A."/>
            <person name="Kersten P."/>
            <person name="St John F."/>
            <person name="Glasner J."/>
            <person name="Sabat G."/>
            <person name="Splinter BonDurant S."/>
            <person name="Syed K."/>
            <person name="Yadav J."/>
            <person name="Mgbeahuruike A.C."/>
            <person name="Kovalchuk A."/>
            <person name="Asiegbu F.O."/>
            <person name="Lackner G."/>
            <person name="Hoffmeister D."/>
            <person name="Rencoret J."/>
            <person name="Gutierrez A."/>
            <person name="Sun H."/>
            <person name="Lindquist E."/>
            <person name="Barry K."/>
            <person name="Riley R."/>
            <person name="Grigoriev I.V."/>
            <person name="Henrissat B."/>
            <person name="Kues U."/>
            <person name="Berka R.M."/>
            <person name="Martinez A.T."/>
            <person name="Covert S.F."/>
            <person name="Blanchette R.A."/>
            <person name="Cullen D."/>
        </authorList>
    </citation>
    <scope>NUCLEOTIDE SEQUENCE [LARGE SCALE GENOMIC DNA]</scope>
    <source>
        <strain evidence="1 2">11061_1 CR5-6</strain>
    </source>
</reference>
<keyword evidence="2" id="KW-1185">Reference proteome</keyword>